<reference evidence="7 8" key="1">
    <citation type="submission" date="2020-07" db="EMBL/GenBank/DDBJ databases">
        <title>Genus Haemophilus, Bergeys manual.</title>
        <authorList>
            <person name="Noerskov-Lauritsen N."/>
        </authorList>
    </citation>
    <scope>NUCLEOTIDE SEQUENCE [LARGE SCALE GENOMIC DNA]</scope>
    <source>
        <strain evidence="7 8">CCUG30047</strain>
    </source>
</reference>
<dbReference type="GO" id="GO:0009289">
    <property type="term" value="C:pilus"/>
    <property type="evidence" value="ECO:0007669"/>
    <property type="project" value="UniProtKB-SubCell"/>
</dbReference>
<dbReference type="EMBL" id="JACBKA010000016">
    <property type="protein sequence ID" value="NYA27662.1"/>
    <property type="molecule type" value="Genomic_DNA"/>
</dbReference>
<sequence>MKQRISSYLVLFTLLLASTTYSHASSTGTISFTGLVKDDGTCKVEIGSDDQLVVLPTVATNRLAAAGQTAGKTKFTIKLKECNAEDNGRAEIKFKNANATNGLLNNLTTTGAQHVSIQLINATSNQIMLLDGTAADSAKTANTGIQLGGKIIQPQFDYYAQYYATGSATAGEVTARAEFEISYP</sequence>
<evidence type="ECO:0000256" key="5">
    <source>
        <dbReference type="SAM" id="SignalP"/>
    </source>
</evidence>
<evidence type="ECO:0000259" key="6">
    <source>
        <dbReference type="Pfam" id="PF00419"/>
    </source>
</evidence>
<feature type="chain" id="PRO_5032461049" evidence="5">
    <location>
        <begin position="25"/>
        <end position="184"/>
    </location>
</feature>
<organism evidence="7 8">
    <name type="scientific">Haemophilus haemolyticus</name>
    <dbReference type="NCBI Taxonomy" id="726"/>
    <lineage>
        <taxon>Bacteria</taxon>
        <taxon>Pseudomonadati</taxon>
        <taxon>Pseudomonadota</taxon>
        <taxon>Gammaproteobacteria</taxon>
        <taxon>Pasteurellales</taxon>
        <taxon>Pasteurellaceae</taxon>
        <taxon>Haemophilus</taxon>
    </lineage>
</organism>
<dbReference type="GO" id="GO:0043709">
    <property type="term" value="P:cell adhesion involved in single-species biofilm formation"/>
    <property type="evidence" value="ECO:0007669"/>
    <property type="project" value="TreeGrafter"/>
</dbReference>
<proteinExistence type="inferred from homology"/>
<evidence type="ECO:0000256" key="1">
    <source>
        <dbReference type="ARBA" id="ARBA00004561"/>
    </source>
</evidence>
<keyword evidence="3 5" id="KW-0732">Signal</keyword>
<dbReference type="PANTHER" id="PTHR33420">
    <property type="entry name" value="FIMBRIAL SUBUNIT ELFA-RELATED"/>
    <property type="match status" value="1"/>
</dbReference>
<feature type="signal peptide" evidence="5">
    <location>
        <begin position="1"/>
        <end position="24"/>
    </location>
</feature>
<name>A0A852PW06_HAEHA</name>
<dbReference type="InterPro" id="IPR000259">
    <property type="entry name" value="Adhesion_dom_fimbrial"/>
</dbReference>
<evidence type="ECO:0000256" key="3">
    <source>
        <dbReference type="ARBA" id="ARBA00022729"/>
    </source>
</evidence>
<protein>
    <submittedName>
        <fullName evidence="7">Type 1 fimbrial protein</fullName>
    </submittedName>
</protein>
<evidence type="ECO:0000256" key="2">
    <source>
        <dbReference type="ARBA" id="ARBA00006671"/>
    </source>
</evidence>
<dbReference type="Proteomes" id="UP000590599">
    <property type="component" value="Unassembled WGS sequence"/>
</dbReference>
<comment type="similarity">
    <text evidence="2">Belongs to the fimbrial protein family.</text>
</comment>
<gene>
    <name evidence="7" type="ORF">HZI69_07420</name>
</gene>
<comment type="subcellular location">
    <subcellularLocation>
        <location evidence="1">Fimbrium</location>
    </subcellularLocation>
</comment>
<evidence type="ECO:0000256" key="4">
    <source>
        <dbReference type="ARBA" id="ARBA00023263"/>
    </source>
</evidence>
<dbReference type="InterPro" id="IPR050263">
    <property type="entry name" value="Bact_Fimbrial_Adh_Pro"/>
</dbReference>
<dbReference type="Pfam" id="PF00419">
    <property type="entry name" value="Fimbrial"/>
    <property type="match status" value="1"/>
</dbReference>
<dbReference type="InterPro" id="IPR008966">
    <property type="entry name" value="Adhesion_dom_sf"/>
</dbReference>
<comment type="caution">
    <text evidence="7">The sequence shown here is derived from an EMBL/GenBank/DDBJ whole genome shotgun (WGS) entry which is preliminary data.</text>
</comment>
<dbReference type="SUPFAM" id="SSF49401">
    <property type="entry name" value="Bacterial adhesins"/>
    <property type="match status" value="1"/>
</dbReference>
<dbReference type="Gene3D" id="2.60.40.1090">
    <property type="entry name" value="Fimbrial-type adhesion domain"/>
    <property type="match status" value="1"/>
</dbReference>
<feature type="domain" description="Fimbrial-type adhesion" evidence="6">
    <location>
        <begin position="30"/>
        <end position="183"/>
    </location>
</feature>
<evidence type="ECO:0000313" key="8">
    <source>
        <dbReference type="Proteomes" id="UP000590599"/>
    </source>
</evidence>
<keyword evidence="4" id="KW-0281">Fimbrium</keyword>
<accession>A0A852PW06</accession>
<dbReference type="RefSeq" id="WP_118785831.1">
    <property type="nucleotide sequence ID" value="NZ_JACBKA010000016.1"/>
</dbReference>
<evidence type="ECO:0000313" key="7">
    <source>
        <dbReference type="EMBL" id="NYA27662.1"/>
    </source>
</evidence>
<dbReference type="InterPro" id="IPR036937">
    <property type="entry name" value="Adhesion_dom_fimbrial_sf"/>
</dbReference>
<dbReference type="AlphaFoldDB" id="A0A852PW06"/>
<dbReference type="PANTHER" id="PTHR33420:SF3">
    <property type="entry name" value="FIMBRIAL SUBUNIT ELFA"/>
    <property type="match status" value="1"/>
</dbReference>